<sequence>MTMKIINNQKIQHRSQRPIQLTRQFRESVIGGSKYTSVDLDYYPTITKDIYKLNSVLISIPYKEEGSRPETPYNEKGASPLLFDPYEVFNMISNKNNSNSSSFENLTNIKNDDENDYNKLKSPLTQGFTISDDDDNKNEDDYNKLKSPLTQGFTISEEDDDDSSSLGYHKHYKMSSSDTTFSNTSDGYNNTSRINSFKINNHIFEEANTLLSIIEENEDCSEENDASMYDEMLTKLEISMEYEITQIHNFYVNEKKPIINELERRCIGGNFDH</sequence>
<name>A0A1Y1XBT0_9FUNG</name>
<evidence type="ECO:0000313" key="2">
    <source>
        <dbReference type="EMBL" id="ORX83173.1"/>
    </source>
</evidence>
<protein>
    <submittedName>
        <fullName evidence="2">Uncharacterized protein</fullName>
    </submittedName>
</protein>
<proteinExistence type="predicted"/>
<dbReference type="Proteomes" id="UP000193944">
    <property type="component" value="Unassembled WGS sequence"/>
</dbReference>
<accession>A0A1Y1XBT0</accession>
<evidence type="ECO:0000313" key="3">
    <source>
        <dbReference type="Proteomes" id="UP000193944"/>
    </source>
</evidence>
<dbReference type="OrthoDB" id="10458093at2759"/>
<comment type="caution">
    <text evidence="2">The sequence shown here is derived from an EMBL/GenBank/DDBJ whole genome shotgun (WGS) entry which is preliminary data.</text>
</comment>
<feature type="region of interest" description="Disordered" evidence="1">
    <location>
        <begin position="110"/>
        <end position="143"/>
    </location>
</feature>
<gene>
    <name evidence="2" type="ORF">BCR32DRAFT_278258</name>
</gene>
<dbReference type="EMBL" id="MCFG01000078">
    <property type="protein sequence ID" value="ORX83173.1"/>
    <property type="molecule type" value="Genomic_DNA"/>
</dbReference>
<keyword evidence="3" id="KW-1185">Reference proteome</keyword>
<dbReference type="AlphaFoldDB" id="A0A1Y1XBT0"/>
<reference evidence="2 3" key="2">
    <citation type="submission" date="2016-08" db="EMBL/GenBank/DDBJ databases">
        <title>Pervasive Adenine N6-methylation of Active Genes in Fungi.</title>
        <authorList>
            <consortium name="DOE Joint Genome Institute"/>
            <person name="Mondo S.J."/>
            <person name="Dannebaum R.O."/>
            <person name="Kuo R.C."/>
            <person name="Labutti K."/>
            <person name="Haridas S."/>
            <person name="Kuo A."/>
            <person name="Salamov A."/>
            <person name="Ahrendt S.R."/>
            <person name="Lipzen A."/>
            <person name="Sullivan W."/>
            <person name="Andreopoulos W.B."/>
            <person name="Clum A."/>
            <person name="Lindquist E."/>
            <person name="Daum C."/>
            <person name="Ramamoorthy G.K."/>
            <person name="Gryganskyi A."/>
            <person name="Culley D."/>
            <person name="Magnuson J.K."/>
            <person name="James T.Y."/>
            <person name="O'Malley M.A."/>
            <person name="Stajich J.E."/>
            <person name="Spatafora J.W."/>
            <person name="Visel A."/>
            <person name="Grigoriev I.V."/>
        </authorList>
    </citation>
    <scope>NUCLEOTIDE SEQUENCE [LARGE SCALE GENOMIC DNA]</scope>
    <source>
        <strain evidence="2 3">S4</strain>
    </source>
</reference>
<organism evidence="2 3">
    <name type="scientific">Anaeromyces robustus</name>
    <dbReference type="NCBI Taxonomy" id="1754192"/>
    <lineage>
        <taxon>Eukaryota</taxon>
        <taxon>Fungi</taxon>
        <taxon>Fungi incertae sedis</taxon>
        <taxon>Chytridiomycota</taxon>
        <taxon>Chytridiomycota incertae sedis</taxon>
        <taxon>Neocallimastigomycetes</taxon>
        <taxon>Neocallimastigales</taxon>
        <taxon>Neocallimastigaceae</taxon>
        <taxon>Anaeromyces</taxon>
    </lineage>
</organism>
<feature type="compositionally biased region" description="Basic and acidic residues" evidence="1">
    <location>
        <begin position="110"/>
        <end position="119"/>
    </location>
</feature>
<reference evidence="2 3" key="1">
    <citation type="submission" date="2016-08" db="EMBL/GenBank/DDBJ databases">
        <title>A Parts List for Fungal Cellulosomes Revealed by Comparative Genomics.</title>
        <authorList>
            <consortium name="DOE Joint Genome Institute"/>
            <person name="Haitjema C.H."/>
            <person name="Gilmore S.P."/>
            <person name="Henske J.K."/>
            <person name="Solomon K.V."/>
            <person name="De Groot R."/>
            <person name="Kuo A."/>
            <person name="Mondo S.J."/>
            <person name="Salamov A.A."/>
            <person name="Labutti K."/>
            <person name="Zhao Z."/>
            <person name="Chiniquy J."/>
            <person name="Barry K."/>
            <person name="Brewer H.M."/>
            <person name="Purvine S.O."/>
            <person name="Wright A.T."/>
            <person name="Boxma B."/>
            <person name="Van Alen T."/>
            <person name="Hackstein J.H."/>
            <person name="Baker S.E."/>
            <person name="Grigoriev I.V."/>
            <person name="O'Malley M.A."/>
        </authorList>
    </citation>
    <scope>NUCLEOTIDE SEQUENCE [LARGE SCALE GENOMIC DNA]</scope>
    <source>
        <strain evidence="2 3">S4</strain>
    </source>
</reference>
<evidence type="ECO:0000256" key="1">
    <source>
        <dbReference type="SAM" id="MobiDB-lite"/>
    </source>
</evidence>